<reference evidence="1" key="1">
    <citation type="journal article" date="2014" name="Int. J. Syst. Evol. Microbiol.">
        <title>Complete genome sequence of Corynebacterium casei LMG S-19264T (=DSM 44701T), isolated from a smear-ripened cheese.</title>
        <authorList>
            <consortium name="US DOE Joint Genome Institute (JGI-PGF)"/>
            <person name="Walter F."/>
            <person name="Albersmeier A."/>
            <person name="Kalinowski J."/>
            <person name="Ruckert C."/>
        </authorList>
    </citation>
    <scope>NUCLEOTIDE SEQUENCE</scope>
    <source>
        <strain evidence="1">CGMCC 4.5737</strain>
    </source>
</reference>
<sequence>MTSTPNMQPVPAELALLALRRSGWNIRPATLRSWAHRGYIRRTATGYDLRSILEYVTRRTERWRLRLTPGQDACNAVGGRSSVRIQPRDTLSAGA</sequence>
<dbReference type="Proteomes" id="UP000637578">
    <property type="component" value="Unassembled WGS sequence"/>
</dbReference>
<evidence type="ECO:0000313" key="1">
    <source>
        <dbReference type="EMBL" id="GGM75694.1"/>
    </source>
</evidence>
<keyword evidence="2" id="KW-1185">Reference proteome</keyword>
<evidence type="ECO:0000313" key="2">
    <source>
        <dbReference type="Proteomes" id="UP000637578"/>
    </source>
</evidence>
<accession>A0A8J3CCY3</accession>
<name>A0A8J3CCY3_9PSEU</name>
<reference evidence="1" key="2">
    <citation type="submission" date="2020-09" db="EMBL/GenBank/DDBJ databases">
        <authorList>
            <person name="Sun Q."/>
            <person name="Zhou Y."/>
        </authorList>
    </citation>
    <scope>NUCLEOTIDE SEQUENCE</scope>
    <source>
        <strain evidence="1">CGMCC 4.5737</strain>
    </source>
</reference>
<comment type="caution">
    <text evidence="1">The sequence shown here is derived from an EMBL/GenBank/DDBJ whole genome shotgun (WGS) entry which is preliminary data.</text>
</comment>
<gene>
    <name evidence="1" type="ORF">GCM10012275_52990</name>
</gene>
<dbReference type="AlphaFoldDB" id="A0A8J3CCY3"/>
<dbReference type="EMBL" id="BMMK01000035">
    <property type="protein sequence ID" value="GGM75694.1"/>
    <property type="molecule type" value="Genomic_DNA"/>
</dbReference>
<proteinExistence type="predicted"/>
<organism evidence="1 2">
    <name type="scientific">Longimycelium tulufanense</name>
    <dbReference type="NCBI Taxonomy" id="907463"/>
    <lineage>
        <taxon>Bacteria</taxon>
        <taxon>Bacillati</taxon>
        <taxon>Actinomycetota</taxon>
        <taxon>Actinomycetes</taxon>
        <taxon>Pseudonocardiales</taxon>
        <taxon>Pseudonocardiaceae</taxon>
        <taxon>Longimycelium</taxon>
    </lineage>
</organism>
<protein>
    <submittedName>
        <fullName evidence="1">Uncharacterized protein</fullName>
    </submittedName>
</protein>